<dbReference type="Proteomes" id="UP000218366">
    <property type="component" value="Unassembled WGS sequence"/>
</dbReference>
<feature type="active site" evidence="6">
    <location>
        <position position="574"/>
    </location>
</feature>
<dbReference type="InterPro" id="IPR001701">
    <property type="entry name" value="Glyco_hydro_9"/>
</dbReference>
<dbReference type="Gene3D" id="1.50.10.10">
    <property type="match status" value="1"/>
</dbReference>
<evidence type="ECO:0000313" key="11">
    <source>
        <dbReference type="Proteomes" id="UP000218366"/>
    </source>
</evidence>
<dbReference type="InterPro" id="IPR014756">
    <property type="entry name" value="Ig_E-set"/>
</dbReference>
<dbReference type="GO" id="GO:0030245">
    <property type="term" value="P:cellulose catabolic process"/>
    <property type="evidence" value="ECO:0007669"/>
    <property type="project" value="UniProtKB-KW"/>
</dbReference>
<evidence type="ECO:0000256" key="4">
    <source>
        <dbReference type="ARBA" id="ARBA00023295"/>
    </source>
</evidence>
<dbReference type="GO" id="GO:0008810">
    <property type="term" value="F:cellulase activity"/>
    <property type="evidence" value="ECO:0007669"/>
    <property type="project" value="UniProtKB-EC"/>
</dbReference>
<evidence type="ECO:0000256" key="1">
    <source>
        <dbReference type="ARBA" id="ARBA00007072"/>
    </source>
</evidence>
<feature type="active site" evidence="6">
    <location>
        <position position="565"/>
    </location>
</feature>
<dbReference type="SUPFAM" id="SSF81296">
    <property type="entry name" value="E set domains"/>
    <property type="match status" value="1"/>
</dbReference>
<dbReference type="PROSITE" id="PS00698">
    <property type="entry name" value="GH9_3"/>
    <property type="match status" value="1"/>
</dbReference>
<evidence type="ECO:0000256" key="6">
    <source>
        <dbReference type="PROSITE-ProRule" id="PRU10060"/>
    </source>
</evidence>
<dbReference type="EC" id="3.2.1.4" evidence="7"/>
<dbReference type="Pfam" id="PF00759">
    <property type="entry name" value="Glyco_hydro_9"/>
    <property type="match status" value="1"/>
</dbReference>
<dbReference type="RefSeq" id="WP_096344074.1">
    <property type="nucleotide sequence ID" value="NZ_NWMW01000002.1"/>
</dbReference>
<dbReference type="SUPFAM" id="SSF48208">
    <property type="entry name" value="Six-hairpin glycosidases"/>
    <property type="match status" value="1"/>
</dbReference>
<evidence type="ECO:0000256" key="7">
    <source>
        <dbReference type="RuleBase" id="RU361166"/>
    </source>
</evidence>
<comment type="catalytic activity">
    <reaction evidence="7">
        <text>Endohydrolysis of (1-&gt;4)-beta-D-glucosidic linkages in cellulose, lichenin and cereal beta-D-glucans.</text>
        <dbReference type="EC" id="3.2.1.4"/>
    </reaction>
</comment>
<feature type="domain" description="Cellulase Ig-like" evidence="9">
    <location>
        <begin position="18"/>
        <end position="98"/>
    </location>
</feature>
<dbReference type="InterPro" id="IPR004197">
    <property type="entry name" value="Cellulase_Ig-like"/>
</dbReference>
<dbReference type="EMBL" id="NWMW01000002">
    <property type="protein sequence ID" value="PCD02698.1"/>
    <property type="molecule type" value="Genomic_DNA"/>
</dbReference>
<evidence type="ECO:0000259" key="9">
    <source>
        <dbReference type="Pfam" id="PF02927"/>
    </source>
</evidence>
<comment type="caution">
    <text evidence="10">The sequence shown here is derived from an EMBL/GenBank/DDBJ whole genome shotgun (WGS) entry which is preliminary data.</text>
</comment>
<name>A0A2A4B4M4_9SPHN</name>
<keyword evidence="11" id="KW-1185">Reference proteome</keyword>
<keyword evidence="5 6" id="KW-0624">Polysaccharide degradation</keyword>
<dbReference type="Gene3D" id="2.60.40.10">
    <property type="entry name" value="Immunoglobulins"/>
    <property type="match status" value="1"/>
</dbReference>
<evidence type="ECO:0000259" key="8">
    <source>
        <dbReference type="Pfam" id="PF00759"/>
    </source>
</evidence>
<evidence type="ECO:0000313" key="10">
    <source>
        <dbReference type="EMBL" id="PCD02698.1"/>
    </source>
</evidence>
<comment type="similarity">
    <text evidence="1 6 7">Belongs to the glycosyl hydrolase 9 (cellulase E) family.</text>
</comment>
<dbReference type="CDD" id="cd02850">
    <property type="entry name" value="E_set_Cellulase_N"/>
    <property type="match status" value="1"/>
</dbReference>
<keyword evidence="2 6" id="KW-0378">Hydrolase</keyword>
<dbReference type="InterPro" id="IPR013783">
    <property type="entry name" value="Ig-like_fold"/>
</dbReference>
<evidence type="ECO:0000256" key="2">
    <source>
        <dbReference type="ARBA" id="ARBA00022801"/>
    </source>
</evidence>
<dbReference type="InterPro" id="IPR033126">
    <property type="entry name" value="Glyco_hydro_9_Asp/Glu_AS"/>
</dbReference>
<keyword evidence="4 6" id="KW-0326">Glycosidase</keyword>
<protein>
    <recommendedName>
        <fullName evidence="7">Endoglucanase</fullName>
        <ecNumber evidence="7">3.2.1.4</ecNumber>
    </recommendedName>
</protein>
<dbReference type="Pfam" id="PF02927">
    <property type="entry name" value="CelD_N"/>
    <property type="match status" value="1"/>
</dbReference>
<dbReference type="PANTHER" id="PTHR22298">
    <property type="entry name" value="ENDO-1,4-BETA-GLUCANASE"/>
    <property type="match status" value="1"/>
</dbReference>
<dbReference type="InterPro" id="IPR012341">
    <property type="entry name" value="6hp_glycosidase-like_sf"/>
</dbReference>
<evidence type="ECO:0000256" key="5">
    <source>
        <dbReference type="ARBA" id="ARBA00023326"/>
    </source>
</evidence>
<organism evidence="10 11">
    <name type="scientific">Sphingomonas spermidinifaciens</name>
    <dbReference type="NCBI Taxonomy" id="1141889"/>
    <lineage>
        <taxon>Bacteria</taxon>
        <taxon>Pseudomonadati</taxon>
        <taxon>Pseudomonadota</taxon>
        <taxon>Alphaproteobacteria</taxon>
        <taxon>Sphingomonadales</taxon>
        <taxon>Sphingomonadaceae</taxon>
        <taxon>Sphingomonas</taxon>
    </lineage>
</organism>
<gene>
    <name evidence="10" type="ORF">COC42_15045</name>
</gene>
<sequence length="596" mass="63464">MKMLAPVALLAVAAQTPPPAIHLSQLGFLPDGPKRAIVATNGDAPLEWRVLDAAGKVVASGRTQPGGFDEASGDRLQIVDFGAVTAPGEYRLAIAGAESRPFAVRAGLFAPLAKGALNFFYQQRAGVPIEARFAGGDRWARPAGHPREVAACFKGKDPRGTDWPGCAYTIDVTGGWYDAGDHGKYVVNGGIALWTLLNLHEVAAPFPDRSAALPEAGNGVPDLLDEARYQLEFMLKMQVPEGTRTPLPVGHQRGGGAMNLTMLDAGGMAHHKIADANWTRLPMRPADDREARLLYPPSTAATLNLAAVAAQGARLWRTTDPAFAARCLEAAKRAFAAAERNPNVYAATAFTGSGGYGDGEVADEFFWAASELFATTGDPAYRAVLTRSGRWADAATREPSWSDVALLGTISLATAPGIDPAIATHERARIVALADRFLAERDRAGYRLPYGGTRYPWGSNGAILNRGMVLGVAHRLTGAAKYREGMIDAADYVLGRNPIDQSYVAGFGWKPLANPHHRFWAPSLDPSLPGPPPGTLSGGANNTAFADPVAKRSEGKCAAQRCYADDVGAFAWNEVAINWNAPLVWVAAYLDRPPRQ</sequence>
<dbReference type="AlphaFoldDB" id="A0A2A4B4M4"/>
<proteinExistence type="inferred from homology"/>
<evidence type="ECO:0000256" key="3">
    <source>
        <dbReference type="ARBA" id="ARBA00023277"/>
    </source>
</evidence>
<feature type="domain" description="Glycoside hydrolase family 9" evidence="8">
    <location>
        <begin position="111"/>
        <end position="586"/>
    </location>
</feature>
<keyword evidence="7" id="KW-0136">Cellulose degradation</keyword>
<keyword evidence="3 6" id="KW-0119">Carbohydrate metabolism</keyword>
<accession>A0A2A4B4M4</accession>
<reference evidence="10 11" key="1">
    <citation type="submission" date="2017-09" db="EMBL/GenBank/DDBJ databases">
        <title>Sphingomonas spermidinifaciens 9NM-10, whole genome shotgun sequence.</title>
        <authorList>
            <person name="Feng G."/>
            <person name="Zhu H."/>
        </authorList>
    </citation>
    <scope>NUCLEOTIDE SEQUENCE [LARGE SCALE GENOMIC DNA]</scope>
    <source>
        <strain evidence="10 11">9NM-10</strain>
    </source>
</reference>
<dbReference type="InterPro" id="IPR008928">
    <property type="entry name" value="6-hairpin_glycosidase_sf"/>
</dbReference>
<dbReference type="OrthoDB" id="9808897at2"/>